<dbReference type="Proteomes" id="UP000314294">
    <property type="component" value="Unassembled WGS sequence"/>
</dbReference>
<protein>
    <submittedName>
        <fullName evidence="1">Uncharacterized protein</fullName>
    </submittedName>
</protein>
<dbReference type="EMBL" id="SRLO01000497">
    <property type="protein sequence ID" value="TNN54048.1"/>
    <property type="molecule type" value="Genomic_DNA"/>
</dbReference>
<comment type="caution">
    <text evidence="1">The sequence shown here is derived from an EMBL/GenBank/DDBJ whole genome shotgun (WGS) entry which is preliminary data.</text>
</comment>
<reference evidence="1 2" key="1">
    <citation type="submission" date="2019-03" db="EMBL/GenBank/DDBJ databases">
        <title>First draft genome of Liparis tanakae, snailfish: a comprehensive survey of snailfish specific genes.</title>
        <authorList>
            <person name="Kim W."/>
            <person name="Song I."/>
            <person name="Jeong J.-H."/>
            <person name="Kim D."/>
            <person name="Kim S."/>
            <person name="Ryu S."/>
            <person name="Song J.Y."/>
            <person name="Lee S.K."/>
        </authorList>
    </citation>
    <scope>NUCLEOTIDE SEQUENCE [LARGE SCALE GENOMIC DNA]</scope>
    <source>
        <tissue evidence="1">Muscle</tissue>
    </source>
</reference>
<accession>A0A4Z2GKE2</accession>
<sequence>MSPPTAELSLLLRRTVQSADRKLPSGASRPMWLETVEQDSHGGDSETLVFRRRRVSVRGDLGQMLMNTVATYCDVRGMRSRGGSGGYRDAARNHADAFDVAAVGEHLSPLLVPEVVRPDGLRRAARRLAVRAPQVDVDLVILRGDDAGVCAAAAGCQLFCHSGVLQQAAGFPPSAGSGEAVLAAPTWARAPLWSGVAQHGEFGFDARESGETVRSGLAGGVLALTADRAEFWMMVILCLGEAPLVGMSAVLV</sequence>
<keyword evidence="2" id="KW-1185">Reference proteome</keyword>
<gene>
    <name evidence="1" type="ORF">EYF80_035739</name>
</gene>
<name>A0A4Z2GKE2_9TELE</name>
<dbReference type="AlphaFoldDB" id="A0A4Z2GKE2"/>
<organism evidence="1 2">
    <name type="scientific">Liparis tanakae</name>
    <name type="common">Tanaka's snailfish</name>
    <dbReference type="NCBI Taxonomy" id="230148"/>
    <lineage>
        <taxon>Eukaryota</taxon>
        <taxon>Metazoa</taxon>
        <taxon>Chordata</taxon>
        <taxon>Craniata</taxon>
        <taxon>Vertebrata</taxon>
        <taxon>Euteleostomi</taxon>
        <taxon>Actinopterygii</taxon>
        <taxon>Neopterygii</taxon>
        <taxon>Teleostei</taxon>
        <taxon>Neoteleostei</taxon>
        <taxon>Acanthomorphata</taxon>
        <taxon>Eupercaria</taxon>
        <taxon>Perciformes</taxon>
        <taxon>Cottioidei</taxon>
        <taxon>Cottales</taxon>
        <taxon>Liparidae</taxon>
        <taxon>Liparis</taxon>
    </lineage>
</organism>
<proteinExistence type="predicted"/>
<evidence type="ECO:0000313" key="2">
    <source>
        <dbReference type="Proteomes" id="UP000314294"/>
    </source>
</evidence>
<evidence type="ECO:0000313" key="1">
    <source>
        <dbReference type="EMBL" id="TNN54048.1"/>
    </source>
</evidence>